<dbReference type="SUPFAM" id="SSF82114">
    <property type="entry name" value="Riboflavin kinase-like"/>
    <property type="match status" value="1"/>
</dbReference>
<keyword evidence="10" id="KW-0274">FAD</keyword>
<dbReference type="InterPro" id="IPR023465">
    <property type="entry name" value="Riboflavin_kinase_dom_sf"/>
</dbReference>
<dbReference type="InterPro" id="IPR020103">
    <property type="entry name" value="PsdUridine_synth_cat_dom_sf"/>
</dbReference>
<evidence type="ECO:0000256" key="8">
    <source>
        <dbReference type="ARBA" id="ARBA00022695"/>
    </source>
</evidence>
<comment type="caution">
    <text evidence="17">The sequence shown here is derived from an EMBL/GenBank/DDBJ whole genome shotgun (WGS) entry which is preliminary data.</text>
</comment>
<dbReference type="EC" id="5.4.99.25" evidence="15"/>
<dbReference type="Gene3D" id="3.40.50.620">
    <property type="entry name" value="HUPs"/>
    <property type="match status" value="1"/>
</dbReference>
<evidence type="ECO:0000256" key="9">
    <source>
        <dbReference type="ARBA" id="ARBA00022741"/>
    </source>
</evidence>
<evidence type="ECO:0000256" key="15">
    <source>
        <dbReference type="HAMAP-Rule" id="MF_01080"/>
    </source>
</evidence>
<dbReference type="RefSeq" id="WP_289510512.1">
    <property type="nucleotide sequence ID" value="NZ_JAUDEA010000002.1"/>
</dbReference>
<dbReference type="Gene3D" id="2.40.30.30">
    <property type="entry name" value="Riboflavin kinase-like"/>
    <property type="match status" value="1"/>
</dbReference>
<comment type="catalytic activity">
    <reaction evidence="14">
        <text>FMN + ATP + H(+) = FAD + diphosphate</text>
        <dbReference type="Rhea" id="RHEA:17237"/>
        <dbReference type="ChEBI" id="CHEBI:15378"/>
        <dbReference type="ChEBI" id="CHEBI:30616"/>
        <dbReference type="ChEBI" id="CHEBI:33019"/>
        <dbReference type="ChEBI" id="CHEBI:57692"/>
        <dbReference type="ChEBI" id="CHEBI:58210"/>
        <dbReference type="EC" id="2.7.7.2"/>
    </reaction>
</comment>
<dbReference type="InterPro" id="IPR002501">
    <property type="entry name" value="PsdUridine_synth_N"/>
</dbReference>
<evidence type="ECO:0000256" key="13">
    <source>
        <dbReference type="ARBA" id="ARBA00047880"/>
    </source>
</evidence>
<keyword evidence="5" id="KW-0288">FMN</keyword>
<evidence type="ECO:0000256" key="7">
    <source>
        <dbReference type="ARBA" id="ARBA00022694"/>
    </source>
</evidence>
<keyword evidence="11" id="KW-0067">ATP-binding</keyword>
<evidence type="ECO:0000313" key="18">
    <source>
        <dbReference type="Proteomes" id="UP001529256"/>
    </source>
</evidence>
<protein>
    <recommendedName>
        <fullName evidence="15">tRNA pseudouridine synthase B</fullName>
        <ecNumber evidence="15">5.4.99.25</ecNumber>
    </recommendedName>
    <alternativeName>
        <fullName evidence="15">tRNA pseudouridine(55) synthase</fullName>
        <shortName evidence="15">Psi55 synthase</shortName>
    </alternativeName>
    <alternativeName>
        <fullName evidence="15">tRNA pseudouridylate synthase</fullName>
    </alternativeName>
    <alternativeName>
        <fullName evidence="15">tRNA-uridine isomerase</fullName>
    </alternativeName>
</protein>
<evidence type="ECO:0000256" key="12">
    <source>
        <dbReference type="ARBA" id="ARBA00023235"/>
    </source>
</evidence>
<dbReference type="InterPro" id="IPR015864">
    <property type="entry name" value="FAD_synthase"/>
</dbReference>
<gene>
    <name evidence="15 17" type="primary">truB</name>
    <name evidence="17" type="ORF">QUW25_01720</name>
</gene>
<dbReference type="GO" id="GO:0160148">
    <property type="term" value="F:tRNA pseudouridine(55) synthase activity"/>
    <property type="evidence" value="ECO:0007669"/>
    <property type="project" value="UniProtKB-EC"/>
</dbReference>
<organism evidence="17 18">
    <name type="scientific">Thermophilibacter provencensis</name>
    <dbReference type="NCBI Taxonomy" id="1852386"/>
    <lineage>
        <taxon>Bacteria</taxon>
        <taxon>Bacillati</taxon>
        <taxon>Actinomycetota</taxon>
        <taxon>Coriobacteriia</taxon>
        <taxon>Coriobacteriales</taxon>
        <taxon>Atopobiaceae</taxon>
        <taxon>Thermophilibacter</taxon>
    </lineage>
</organism>
<dbReference type="CDD" id="cd02064">
    <property type="entry name" value="FAD_synthetase_N"/>
    <property type="match status" value="1"/>
</dbReference>
<keyword evidence="9" id="KW-0547">Nucleotide-binding</keyword>
<dbReference type="PANTHER" id="PTHR13767">
    <property type="entry name" value="TRNA-PSEUDOURIDINE SYNTHASE"/>
    <property type="match status" value="1"/>
</dbReference>
<evidence type="ECO:0000256" key="6">
    <source>
        <dbReference type="ARBA" id="ARBA00022679"/>
    </source>
</evidence>
<feature type="domain" description="Riboflavin kinase" evidence="16">
    <location>
        <begin position="567"/>
        <end position="703"/>
    </location>
</feature>
<dbReference type="Pfam" id="PF01687">
    <property type="entry name" value="Flavokinase"/>
    <property type="match status" value="1"/>
</dbReference>
<evidence type="ECO:0000256" key="10">
    <source>
        <dbReference type="ARBA" id="ARBA00022827"/>
    </source>
</evidence>
<evidence type="ECO:0000256" key="14">
    <source>
        <dbReference type="ARBA" id="ARBA00049494"/>
    </source>
</evidence>
<accession>A0ABT7V1C3</accession>
<dbReference type="InterPro" id="IPR015865">
    <property type="entry name" value="Riboflavin_kinase_bac/euk"/>
</dbReference>
<sequence>MSRKPSAFSALIAIDKPVGMTSHDVVSRVRRAVGEKRVGHAGTLDPAATGVLVVGIGQATKLLGLLTLDRKGYDATFQLGAETTTDDAEGEVTRTAPVSDELLDLGSAKFEVAEMRGEQDQVPPAFSAVSVNGRRAYDAARAGEELELAARRVRVFDARLLSVDAEAKSWELSLDVSKGTYVRSLARDLGRKLGCYAHVSSLRRTFSGPVTLADCVTLDELEARGAELVHERCLDPVRVLGLPERALGLDEVVDVMNGRRISLGEVRYDCVSRVPNPGERVALTLGGGLAGIWRREGRSLICENNFPQAIEGVREPVDVRSLAPESPLDARGIRALVRASVPAGRALRGGFGMRLLEGSVECVLDVPYCDPFFTAAVDERGNTVKDPLFSEKAALGGDRRFVCAIGAFDGLHRGHRALLSRARAEADHRGCRLAVVTFSPDPARVLSPEDAPDDLLSADDREYALIDTGADALLVFSFTPELASVPYEDFVRTCLGSLLDVRAIVVGEDFCLGARGEGTVSALSELGETDGFDVIGVELSREGGEPITATRIRGLIRQGSVEEASVLLGRCHLVEGEVERGRGEGTGFGFPTANVCVAPGACLPAEGVYAGFVVVGNGLGTDHVGEVAYPAAINVGKPRTFSPHEEGEQFLEATLLGFEGDLYGRVVRVVFVRWLREPRTFGSVEELERVVLSNVEWVRKTLGEKGIELSGRCG</sequence>
<keyword evidence="18" id="KW-1185">Reference proteome</keyword>
<evidence type="ECO:0000256" key="5">
    <source>
        <dbReference type="ARBA" id="ARBA00022643"/>
    </source>
</evidence>
<dbReference type="Gene3D" id="3.30.2350.10">
    <property type="entry name" value="Pseudouridine synthase"/>
    <property type="match status" value="1"/>
</dbReference>
<dbReference type="Pfam" id="PF01509">
    <property type="entry name" value="TruB_N"/>
    <property type="match status" value="1"/>
</dbReference>
<keyword evidence="8" id="KW-0548">Nucleotidyltransferase</keyword>
<dbReference type="InterPro" id="IPR014729">
    <property type="entry name" value="Rossmann-like_a/b/a_fold"/>
</dbReference>
<evidence type="ECO:0000313" key="17">
    <source>
        <dbReference type="EMBL" id="MDM8270408.1"/>
    </source>
</evidence>
<dbReference type="Proteomes" id="UP001529256">
    <property type="component" value="Unassembled WGS sequence"/>
</dbReference>
<dbReference type="EMBL" id="JAUDEA010000002">
    <property type="protein sequence ID" value="MDM8270408.1"/>
    <property type="molecule type" value="Genomic_DNA"/>
</dbReference>
<name>A0ABT7V1C3_9ACTN</name>
<keyword evidence="4" id="KW-0285">Flavoprotein</keyword>
<dbReference type="InterPro" id="IPR032819">
    <property type="entry name" value="TruB_C"/>
</dbReference>
<reference evidence="18" key="1">
    <citation type="submission" date="2023-06" db="EMBL/GenBank/DDBJ databases">
        <title>Identification and characterization of horizontal gene transfer across gut microbiota members of farm animals based on homology search.</title>
        <authorList>
            <person name="Zeman M."/>
            <person name="Kubasova T."/>
            <person name="Jahodarova E."/>
            <person name="Nykrynova M."/>
            <person name="Rychlik I."/>
        </authorList>
    </citation>
    <scope>NUCLEOTIDE SEQUENCE [LARGE SCALE GENOMIC DNA]</scope>
    <source>
        <strain evidence="18">153_Feed</strain>
    </source>
</reference>
<dbReference type="Pfam" id="PF06574">
    <property type="entry name" value="FAD_syn"/>
    <property type="match status" value="1"/>
</dbReference>
<dbReference type="InterPro" id="IPR014780">
    <property type="entry name" value="tRNA_psdUridine_synth_TruB"/>
</dbReference>
<comment type="similarity">
    <text evidence="3 15">Belongs to the pseudouridine synthase TruB family. Type 1 subfamily.</text>
</comment>
<evidence type="ECO:0000256" key="11">
    <source>
        <dbReference type="ARBA" id="ARBA00022840"/>
    </source>
</evidence>
<keyword evidence="6" id="KW-0808">Transferase</keyword>
<keyword evidence="12 15" id="KW-0413">Isomerase</keyword>
<dbReference type="SMART" id="SM00904">
    <property type="entry name" value="Flavokinase"/>
    <property type="match status" value="1"/>
</dbReference>
<comment type="pathway">
    <text evidence="2">Cofactor biosynthesis; FAD biosynthesis; FAD from FMN: step 1/1.</text>
</comment>
<dbReference type="CDD" id="cd02573">
    <property type="entry name" value="PseudoU_synth_EcTruB"/>
    <property type="match status" value="1"/>
</dbReference>
<dbReference type="SUPFAM" id="SSF52374">
    <property type="entry name" value="Nucleotidylyl transferase"/>
    <property type="match status" value="1"/>
</dbReference>
<dbReference type="NCBIfam" id="TIGR00431">
    <property type="entry name" value="TruB"/>
    <property type="match status" value="1"/>
</dbReference>
<evidence type="ECO:0000259" key="16">
    <source>
        <dbReference type="SMART" id="SM00904"/>
    </source>
</evidence>
<feature type="active site" description="Nucleophile" evidence="15">
    <location>
        <position position="45"/>
    </location>
</feature>
<evidence type="ECO:0000256" key="1">
    <source>
        <dbReference type="ARBA" id="ARBA00000385"/>
    </source>
</evidence>
<comment type="catalytic activity">
    <reaction evidence="13">
        <text>riboflavin + ATP = FMN + ADP + H(+)</text>
        <dbReference type="Rhea" id="RHEA:14357"/>
        <dbReference type="ChEBI" id="CHEBI:15378"/>
        <dbReference type="ChEBI" id="CHEBI:30616"/>
        <dbReference type="ChEBI" id="CHEBI:57986"/>
        <dbReference type="ChEBI" id="CHEBI:58210"/>
        <dbReference type="ChEBI" id="CHEBI:456216"/>
        <dbReference type="EC" id="2.7.1.26"/>
    </reaction>
</comment>
<dbReference type="HAMAP" id="MF_01080">
    <property type="entry name" value="TruB_bact"/>
    <property type="match status" value="1"/>
</dbReference>
<dbReference type="SUPFAM" id="SSF55120">
    <property type="entry name" value="Pseudouridine synthase"/>
    <property type="match status" value="1"/>
</dbReference>
<comment type="function">
    <text evidence="15">Responsible for synthesis of pseudouridine from uracil-55 in the psi GC loop of transfer RNAs.</text>
</comment>
<evidence type="ECO:0000256" key="3">
    <source>
        <dbReference type="ARBA" id="ARBA00005642"/>
    </source>
</evidence>
<dbReference type="Pfam" id="PF16198">
    <property type="entry name" value="TruB_C_2"/>
    <property type="match status" value="1"/>
</dbReference>
<comment type="catalytic activity">
    <reaction evidence="1 15">
        <text>uridine(55) in tRNA = pseudouridine(55) in tRNA</text>
        <dbReference type="Rhea" id="RHEA:42532"/>
        <dbReference type="Rhea" id="RHEA-COMP:10101"/>
        <dbReference type="Rhea" id="RHEA-COMP:10102"/>
        <dbReference type="ChEBI" id="CHEBI:65314"/>
        <dbReference type="ChEBI" id="CHEBI:65315"/>
        <dbReference type="EC" id="5.4.99.25"/>
    </reaction>
</comment>
<reference evidence="17 18" key="2">
    <citation type="submission" date="2023-06" db="EMBL/GenBank/DDBJ databases">
        <title>Identification and characterization of horizontal gene transfer across gut microbiota members of farm animals based on homology search.</title>
        <authorList>
            <person name="Schwarzerova J."/>
            <person name="Nykrynova M."/>
            <person name="Jureckova K."/>
            <person name="Cejkova D."/>
            <person name="Rychlik I."/>
        </authorList>
    </citation>
    <scope>NUCLEOTIDE SEQUENCE [LARGE SCALE GENOMIC DNA]</scope>
    <source>
        <strain evidence="17 18">153_Feed</strain>
    </source>
</reference>
<evidence type="ECO:0000256" key="4">
    <source>
        <dbReference type="ARBA" id="ARBA00022630"/>
    </source>
</evidence>
<evidence type="ECO:0000256" key="2">
    <source>
        <dbReference type="ARBA" id="ARBA00004726"/>
    </source>
</evidence>
<proteinExistence type="inferred from homology"/>
<dbReference type="PANTHER" id="PTHR13767:SF2">
    <property type="entry name" value="PSEUDOURIDYLATE SYNTHASE TRUB1"/>
    <property type="match status" value="1"/>
</dbReference>
<keyword evidence="7 15" id="KW-0819">tRNA processing</keyword>